<reference evidence="2 3" key="1">
    <citation type="submission" date="2021-01" db="EMBL/GenBank/DDBJ databases">
        <title>Whole genome shotgun sequence of Actinoplanes palleronii NBRC 14916.</title>
        <authorList>
            <person name="Komaki H."/>
            <person name="Tamura T."/>
        </authorList>
    </citation>
    <scope>NUCLEOTIDE SEQUENCE [LARGE SCALE GENOMIC DNA]</scope>
    <source>
        <strain evidence="2 3">NBRC 14916</strain>
    </source>
</reference>
<evidence type="ECO:0000313" key="2">
    <source>
        <dbReference type="EMBL" id="GIE65084.1"/>
    </source>
</evidence>
<keyword evidence="3" id="KW-1185">Reference proteome</keyword>
<proteinExistence type="predicted"/>
<comment type="caution">
    <text evidence="2">The sequence shown here is derived from an EMBL/GenBank/DDBJ whole genome shotgun (WGS) entry which is preliminary data.</text>
</comment>
<protein>
    <submittedName>
        <fullName evidence="2">Uncharacterized protein</fullName>
    </submittedName>
</protein>
<accession>A0ABQ4B345</accession>
<evidence type="ECO:0000256" key="1">
    <source>
        <dbReference type="SAM" id="MobiDB-lite"/>
    </source>
</evidence>
<feature type="region of interest" description="Disordered" evidence="1">
    <location>
        <begin position="49"/>
        <end position="99"/>
    </location>
</feature>
<dbReference type="EMBL" id="BOMS01000015">
    <property type="protein sequence ID" value="GIE65084.1"/>
    <property type="molecule type" value="Genomic_DNA"/>
</dbReference>
<gene>
    <name evidence="2" type="ORF">Apa02nite_011920</name>
</gene>
<dbReference type="Proteomes" id="UP000624709">
    <property type="component" value="Unassembled WGS sequence"/>
</dbReference>
<sequence>MPRRIPPIRTHPDVLFAALAAPLSSGVDLKRPSRRTVYESPKKFLKSNFPQWRIPPSIRPGQRATQDSPGPTPAQDSPGETPAHSAPPRLVLTALSRPR</sequence>
<name>A0ABQ4B345_9ACTN</name>
<evidence type="ECO:0000313" key="3">
    <source>
        <dbReference type="Proteomes" id="UP000624709"/>
    </source>
</evidence>
<organism evidence="2 3">
    <name type="scientific">Actinoplanes palleronii</name>
    <dbReference type="NCBI Taxonomy" id="113570"/>
    <lineage>
        <taxon>Bacteria</taxon>
        <taxon>Bacillati</taxon>
        <taxon>Actinomycetota</taxon>
        <taxon>Actinomycetes</taxon>
        <taxon>Micromonosporales</taxon>
        <taxon>Micromonosporaceae</taxon>
        <taxon>Actinoplanes</taxon>
    </lineage>
</organism>